<dbReference type="InterPro" id="IPR011701">
    <property type="entry name" value="MFS"/>
</dbReference>
<name>A0A2H1K111_BREAU</name>
<reference evidence="9" key="1">
    <citation type="submission" date="2017-03" db="EMBL/GenBank/DDBJ databases">
        <authorList>
            <person name="Monnet C."/>
        </authorList>
    </citation>
    <scope>NUCLEOTIDE SEQUENCE [LARGE SCALE GENOMIC DNA]</scope>
    <source>
        <strain evidence="9">CNRZ 920</strain>
    </source>
</reference>
<dbReference type="PANTHER" id="PTHR23527:SF1">
    <property type="entry name" value="BLL3282 PROTEIN"/>
    <property type="match status" value="1"/>
</dbReference>
<evidence type="ECO:0000313" key="8">
    <source>
        <dbReference type="EMBL" id="SMX93244.1"/>
    </source>
</evidence>
<dbReference type="SUPFAM" id="SSF103473">
    <property type="entry name" value="MFS general substrate transporter"/>
    <property type="match status" value="1"/>
</dbReference>
<feature type="domain" description="Major facilitator superfamily (MFS) profile" evidence="7">
    <location>
        <begin position="57"/>
        <end position="465"/>
    </location>
</feature>
<evidence type="ECO:0000256" key="4">
    <source>
        <dbReference type="ARBA" id="ARBA00023136"/>
    </source>
</evidence>
<dbReference type="Pfam" id="PF07690">
    <property type="entry name" value="MFS_1"/>
    <property type="match status" value="1"/>
</dbReference>
<feature type="transmembrane region" description="Helical" evidence="6">
    <location>
        <begin position="125"/>
        <end position="144"/>
    </location>
</feature>
<evidence type="ECO:0000313" key="9">
    <source>
        <dbReference type="Proteomes" id="UP000234289"/>
    </source>
</evidence>
<evidence type="ECO:0000256" key="3">
    <source>
        <dbReference type="ARBA" id="ARBA00022989"/>
    </source>
</evidence>
<dbReference type="InterPro" id="IPR020846">
    <property type="entry name" value="MFS_dom"/>
</dbReference>
<dbReference type="Proteomes" id="UP000234289">
    <property type="component" value="Unassembled WGS sequence"/>
</dbReference>
<dbReference type="PROSITE" id="PS50850">
    <property type="entry name" value="MFS"/>
    <property type="match status" value="1"/>
</dbReference>
<dbReference type="EMBL" id="FXZG01000017">
    <property type="protein sequence ID" value="SMX93244.1"/>
    <property type="molecule type" value="Genomic_DNA"/>
</dbReference>
<evidence type="ECO:0000259" key="7">
    <source>
        <dbReference type="PROSITE" id="PS50850"/>
    </source>
</evidence>
<feature type="transmembrane region" description="Helical" evidence="6">
    <location>
        <begin position="215"/>
        <end position="235"/>
    </location>
</feature>
<dbReference type="RefSeq" id="WP_257943900.1">
    <property type="nucleotide sequence ID" value="NZ_FXZG01000017.1"/>
</dbReference>
<feature type="transmembrane region" description="Helical" evidence="6">
    <location>
        <begin position="57"/>
        <end position="84"/>
    </location>
</feature>
<keyword evidence="4 6" id="KW-0472">Membrane</keyword>
<keyword evidence="2 6" id="KW-0812">Transmembrane</keyword>
<dbReference type="AlphaFoldDB" id="A0A2H1K111"/>
<feature type="transmembrane region" description="Helical" evidence="6">
    <location>
        <begin position="374"/>
        <end position="398"/>
    </location>
</feature>
<feature type="region of interest" description="Disordered" evidence="5">
    <location>
        <begin position="243"/>
        <end position="272"/>
    </location>
</feature>
<dbReference type="Gene3D" id="1.20.1250.20">
    <property type="entry name" value="MFS general substrate transporter like domains"/>
    <property type="match status" value="2"/>
</dbReference>
<accession>A0A2H1K111</accession>
<organism evidence="8 9">
    <name type="scientific">Brevibacterium aurantiacum</name>
    <dbReference type="NCBI Taxonomy" id="273384"/>
    <lineage>
        <taxon>Bacteria</taxon>
        <taxon>Bacillati</taxon>
        <taxon>Actinomycetota</taxon>
        <taxon>Actinomycetes</taxon>
        <taxon>Micrococcales</taxon>
        <taxon>Brevibacteriaceae</taxon>
        <taxon>Brevibacterium</taxon>
    </lineage>
</organism>
<proteinExistence type="predicted"/>
<dbReference type="InterPro" id="IPR036259">
    <property type="entry name" value="MFS_trans_sf"/>
</dbReference>
<gene>
    <name evidence="8" type="ORF">BAUR920_02677</name>
</gene>
<feature type="transmembrane region" description="Helical" evidence="6">
    <location>
        <begin position="287"/>
        <end position="309"/>
    </location>
</feature>
<evidence type="ECO:0000256" key="2">
    <source>
        <dbReference type="ARBA" id="ARBA00022692"/>
    </source>
</evidence>
<dbReference type="GO" id="GO:0022857">
    <property type="term" value="F:transmembrane transporter activity"/>
    <property type="evidence" value="ECO:0007669"/>
    <property type="project" value="InterPro"/>
</dbReference>
<sequence>MQALLSRCQHSLYSVTGPAAIRDTAVQHPPRSETRRRAVGETASLKLMTENAPSRQAWVILVIGVLSQMAATVAITGPAFLIPYMHTDLGYTLTQAGTVAAAPSFGLILTLIAWGAFADRFGERLAMTLGIALTALASGLAVAVVGSPVWMVIIIAASGAAAASVNSASGRVVMGWFPRHRRGLAMGIRQMSQPLGTSVAALCVPPIAATSGFAGYLWFVVIVTGVISVICLGFVRDPPRAEAAPSPVHTSTDDPELSSTSARGGAKASPETNNPYRMDSFLWRIHAVSALLVIPQFAFSTYGLIWLIANQHISVGIAGGIVAASQIVGAIGRMAVGGLSDRLGSRVGLMRLVAIAAVVLVAAIALISLTPIPIVATVVFILASAISVADNGLAFASVAEAAGPHWSGKAMGTQNTGQFVMSALMGPGFGALITIFGYPLSFAFVAIAPLLSLGIIPKHDIDRIT</sequence>
<keyword evidence="3 6" id="KW-1133">Transmembrane helix</keyword>
<feature type="transmembrane region" description="Helical" evidence="6">
    <location>
        <begin position="348"/>
        <end position="368"/>
    </location>
</feature>
<dbReference type="GO" id="GO:0005886">
    <property type="term" value="C:plasma membrane"/>
    <property type="evidence" value="ECO:0007669"/>
    <property type="project" value="UniProtKB-SubCell"/>
</dbReference>
<comment type="subcellular location">
    <subcellularLocation>
        <location evidence="1">Cell membrane</location>
        <topology evidence="1">Multi-pass membrane protein</topology>
    </subcellularLocation>
</comment>
<feature type="transmembrane region" description="Helical" evidence="6">
    <location>
        <begin position="150"/>
        <end position="170"/>
    </location>
</feature>
<feature type="transmembrane region" description="Helical" evidence="6">
    <location>
        <begin position="442"/>
        <end position="461"/>
    </location>
</feature>
<dbReference type="PANTHER" id="PTHR23527">
    <property type="entry name" value="BLL3282 PROTEIN"/>
    <property type="match status" value="1"/>
</dbReference>
<evidence type="ECO:0000256" key="5">
    <source>
        <dbReference type="SAM" id="MobiDB-lite"/>
    </source>
</evidence>
<feature type="transmembrane region" description="Helical" evidence="6">
    <location>
        <begin position="315"/>
        <end position="336"/>
    </location>
</feature>
<feature type="transmembrane region" description="Helical" evidence="6">
    <location>
        <begin position="96"/>
        <end position="118"/>
    </location>
</feature>
<evidence type="ECO:0000256" key="6">
    <source>
        <dbReference type="SAM" id="Phobius"/>
    </source>
</evidence>
<evidence type="ECO:0000256" key="1">
    <source>
        <dbReference type="ARBA" id="ARBA00004651"/>
    </source>
</evidence>
<protein>
    <submittedName>
        <fullName evidence="8">Sugar phosphate permease</fullName>
    </submittedName>
</protein>
<dbReference type="InterPro" id="IPR052952">
    <property type="entry name" value="MFS-Transporter"/>
</dbReference>